<dbReference type="KEGG" id="lpav:PLANPX_3286"/>
<dbReference type="InterPro" id="IPR035968">
    <property type="entry name" value="ATP_synth_F1_ATPase_gsu"/>
</dbReference>
<evidence type="ECO:0000256" key="6">
    <source>
        <dbReference type="ARBA" id="ARBA00023065"/>
    </source>
</evidence>
<evidence type="ECO:0000256" key="10">
    <source>
        <dbReference type="HAMAP-Rule" id="MF_00815"/>
    </source>
</evidence>
<keyword evidence="5 10" id="KW-0375">Hydrogen ion transport</keyword>
<evidence type="ECO:0000313" key="12">
    <source>
        <dbReference type="Proteomes" id="UP000326837"/>
    </source>
</evidence>
<dbReference type="SUPFAM" id="SSF52943">
    <property type="entry name" value="ATP synthase (F1-ATPase), gamma subunit"/>
    <property type="match status" value="1"/>
</dbReference>
<gene>
    <name evidence="10" type="primary">atpG</name>
    <name evidence="11" type="ORF">PLANPX_3286</name>
</gene>
<keyword evidence="8 10" id="KW-0139">CF(1)</keyword>
<protein>
    <recommendedName>
        <fullName evidence="10">ATP synthase gamma chain</fullName>
    </recommendedName>
    <alternativeName>
        <fullName evidence="10">ATP synthase F1 sector gamma subunit</fullName>
    </alternativeName>
    <alternativeName>
        <fullName evidence="10">F-ATPase gamma subunit</fullName>
    </alternativeName>
</protein>
<keyword evidence="9 10" id="KW-0066">ATP synthesis</keyword>
<comment type="subcellular location">
    <subcellularLocation>
        <location evidence="10">Cell membrane</location>
        <topology evidence="10">Peripheral membrane protein</topology>
    </subcellularLocation>
    <subcellularLocation>
        <location evidence="2">Membrane</location>
        <topology evidence="2">Peripheral membrane protein</topology>
    </subcellularLocation>
</comment>
<comment type="subunit">
    <text evidence="10">F-type ATPases have 2 components, CF(1) - the catalytic core - and CF(0) - the membrane proton channel. CF(1) has five subunits: alpha(3), beta(3), gamma(1), delta(1), epsilon(1). CF(0) has three main subunits: a, b and c.</text>
</comment>
<sequence length="293" mass="33002">MANPRALDKRRKSIKNIRKITRTMELIATARFKKAMDRASAATSYTQRITQLVSDLTRTGLQVSHPLLEKRDEVKKATLLVLTANRGLCGGFNGNLLRAGLLRWKEINEEVPETRLEIAGKRGIAGFKFRGYEAEHAYTHFEDKPSFDEVDVLATRYLDEYQSGQLDRLDVVYMKFDSIARQHVAIETLLPLGSLGAEAQEEETTGPQVQYEFLPSPESILEEVVPTSFKVRLFKCFLDSAVSEQIARMVAMKSATENAGDLIKQLSMQYNRARQGRITSELMDLIGGVEALK</sequence>
<dbReference type="Gene3D" id="1.10.287.80">
    <property type="entry name" value="ATP synthase, gamma subunit, helix hairpin domain"/>
    <property type="match status" value="1"/>
</dbReference>
<dbReference type="EMBL" id="AP021861">
    <property type="protein sequence ID" value="BBO33674.1"/>
    <property type="molecule type" value="Genomic_DNA"/>
</dbReference>
<evidence type="ECO:0000256" key="3">
    <source>
        <dbReference type="ARBA" id="ARBA00007681"/>
    </source>
</evidence>
<evidence type="ECO:0000256" key="8">
    <source>
        <dbReference type="ARBA" id="ARBA00023196"/>
    </source>
</evidence>
<name>A0A5K7XAD8_9BACT</name>
<dbReference type="PRINTS" id="PR00126">
    <property type="entry name" value="ATPASEGAMMA"/>
</dbReference>
<dbReference type="GO" id="GO:0005886">
    <property type="term" value="C:plasma membrane"/>
    <property type="evidence" value="ECO:0007669"/>
    <property type="project" value="UniProtKB-SubCell"/>
</dbReference>
<dbReference type="HAMAP" id="MF_00815">
    <property type="entry name" value="ATP_synth_gamma_bact"/>
    <property type="match status" value="1"/>
</dbReference>
<dbReference type="Pfam" id="PF00231">
    <property type="entry name" value="ATP-synt"/>
    <property type="match status" value="1"/>
</dbReference>
<dbReference type="Gene3D" id="3.40.1380.10">
    <property type="match status" value="1"/>
</dbReference>
<dbReference type="GO" id="GO:0046933">
    <property type="term" value="F:proton-transporting ATP synthase activity, rotational mechanism"/>
    <property type="evidence" value="ECO:0007669"/>
    <property type="project" value="UniProtKB-UniRule"/>
</dbReference>
<dbReference type="GO" id="GO:0042777">
    <property type="term" value="P:proton motive force-driven plasma membrane ATP synthesis"/>
    <property type="evidence" value="ECO:0007669"/>
    <property type="project" value="UniProtKB-UniRule"/>
</dbReference>
<keyword evidence="12" id="KW-1185">Reference proteome</keyword>
<comment type="function">
    <text evidence="1 10">Produces ATP from ADP in the presence of a proton gradient across the membrane. The gamma chain is believed to be important in regulating ATPase activity and the flow of protons through the CF(0) complex.</text>
</comment>
<dbReference type="NCBIfam" id="TIGR01146">
    <property type="entry name" value="ATPsyn_F1gamma"/>
    <property type="match status" value="1"/>
</dbReference>
<reference evidence="12" key="1">
    <citation type="submission" date="2019-10" db="EMBL/GenBank/DDBJ databases">
        <title>Lacipirellula parvula gen. nov., sp. nov., representing a lineage of planctomycetes widespread in freshwater anoxic habitats, and description of the family Lacipirellulaceae.</title>
        <authorList>
            <person name="Dedysh S.N."/>
            <person name="Kulichevskaya I.S."/>
            <person name="Beletsky A.V."/>
            <person name="Rakitin A.L."/>
            <person name="Mardanov A.V."/>
            <person name="Ivanova A.A."/>
            <person name="Saltykova V.X."/>
            <person name="Rijpstra W.I.C."/>
            <person name="Sinninghe Damste J.S."/>
            <person name="Ravin N.V."/>
        </authorList>
    </citation>
    <scope>NUCLEOTIDE SEQUENCE [LARGE SCALE GENOMIC DNA]</scope>
    <source>
        <strain evidence="12">PX69</strain>
    </source>
</reference>
<evidence type="ECO:0000256" key="9">
    <source>
        <dbReference type="ARBA" id="ARBA00023310"/>
    </source>
</evidence>
<dbReference type="RefSeq" id="WP_152099401.1">
    <property type="nucleotide sequence ID" value="NZ_AP021861.1"/>
</dbReference>
<keyword evidence="11" id="KW-0378">Hydrolase</keyword>
<keyword evidence="10" id="KW-1003">Cell membrane</keyword>
<evidence type="ECO:0000313" key="11">
    <source>
        <dbReference type="EMBL" id="BBO33674.1"/>
    </source>
</evidence>
<dbReference type="PANTHER" id="PTHR11693">
    <property type="entry name" value="ATP SYNTHASE GAMMA CHAIN"/>
    <property type="match status" value="1"/>
</dbReference>
<organism evidence="11 12">
    <name type="scientific">Lacipirellula parvula</name>
    <dbReference type="NCBI Taxonomy" id="2650471"/>
    <lineage>
        <taxon>Bacteria</taxon>
        <taxon>Pseudomonadati</taxon>
        <taxon>Planctomycetota</taxon>
        <taxon>Planctomycetia</taxon>
        <taxon>Pirellulales</taxon>
        <taxon>Lacipirellulaceae</taxon>
        <taxon>Lacipirellula</taxon>
    </lineage>
</organism>
<dbReference type="PANTHER" id="PTHR11693:SF22">
    <property type="entry name" value="ATP SYNTHASE SUBUNIT GAMMA, MITOCHONDRIAL"/>
    <property type="match status" value="1"/>
</dbReference>
<dbReference type="GO" id="GO:0005524">
    <property type="term" value="F:ATP binding"/>
    <property type="evidence" value="ECO:0007669"/>
    <property type="project" value="UniProtKB-UniRule"/>
</dbReference>
<dbReference type="GO" id="GO:0016787">
    <property type="term" value="F:hydrolase activity"/>
    <property type="evidence" value="ECO:0007669"/>
    <property type="project" value="UniProtKB-KW"/>
</dbReference>
<proteinExistence type="inferred from homology"/>
<dbReference type="InterPro" id="IPR000131">
    <property type="entry name" value="ATP_synth_F1_gsu"/>
</dbReference>
<dbReference type="GO" id="GO:0045259">
    <property type="term" value="C:proton-transporting ATP synthase complex"/>
    <property type="evidence" value="ECO:0007669"/>
    <property type="project" value="UniProtKB-KW"/>
</dbReference>
<dbReference type="Proteomes" id="UP000326837">
    <property type="component" value="Chromosome"/>
</dbReference>
<evidence type="ECO:0000256" key="7">
    <source>
        <dbReference type="ARBA" id="ARBA00023136"/>
    </source>
</evidence>
<evidence type="ECO:0000256" key="2">
    <source>
        <dbReference type="ARBA" id="ARBA00004170"/>
    </source>
</evidence>
<evidence type="ECO:0000256" key="5">
    <source>
        <dbReference type="ARBA" id="ARBA00022781"/>
    </source>
</evidence>
<evidence type="ECO:0000256" key="1">
    <source>
        <dbReference type="ARBA" id="ARBA00003456"/>
    </source>
</evidence>
<keyword evidence="4 10" id="KW-0813">Transport</keyword>
<dbReference type="AlphaFoldDB" id="A0A5K7XAD8"/>
<evidence type="ECO:0000256" key="4">
    <source>
        <dbReference type="ARBA" id="ARBA00022448"/>
    </source>
</evidence>
<keyword evidence="7 10" id="KW-0472">Membrane</keyword>
<dbReference type="CDD" id="cd12151">
    <property type="entry name" value="F1-ATPase_gamma"/>
    <property type="match status" value="1"/>
</dbReference>
<keyword evidence="6 10" id="KW-0406">Ion transport</keyword>
<comment type="similarity">
    <text evidence="3 10">Belongs to the ATPase gamma chain family.</text>
</comment>
<accession>A0A5K7XAD8</accession>